<evidence type="ECO:0000259" key="3">
    <source>
        <dbReference type="Pfam" id="PF13180"/>
    </source>
</evidence>
<dbReference type="SUPFAM" id="SSF50156">
    <property type="entry name" value="PDZ domain-like"/>
    <property type="match status" value="1"/>
</dbReference>
<dbReference type="CDD" id="cd06779">
    <property type="entry name" value="cpPDZ_Deg_HtrA-like"/>
    <property type="match status" value="1"/>
</dbReference>
<dbReference type="EMBL" id="MHOK01000010">
    <property type="protein sequence ID" value="OGZ62017.1"/>
    <property type="molecule type" value="Genomic_DNA"/>
</dbReference>
<dbReference type="InterPro" id="IPR001478">
    <property type="entry name" value="PDZ"/>
</dbReference>
<protein>
    <recommendedName>
        <fullName evidence="3">PDZ domain-containing protein</fullName>
    </recommendedName>
</protein>
<reference evidence="4 5" key="1">
    <citation type="journal article" date="2016" name="Nat. Commun.">
        <title>Thousands of microbial genomes shed light on interconnected biogeochemical processes in an aquifer system.</title>
        <authorList>
            <person name="Anantharaman K."/>
            <person name="Brown C.T."/>
            <person name="Hug L.A."/>
            <person name="Sharon I."/>
            <person name="Castelle C.J."/>
            <person name="Probst A.J."/>
            <person name="Thomas B.C."/>
            <person name="Singh A."/>
            <person name="Wilkins M.J."/>
            <person name="Karaoz U."/>
            <person name="Brodie E.L."/>
            <person name="Williams K.H."/>
            <person name="Hubbard S.S."/>
            <person name="Banfield J.F."/>
        </authorList>
    </citation>
    <scope>NUCLEOTIDE SEQUENCE [LARGE SCALE GENOMIC DNA]</scope>
</reference>
<dbReference type="Pfam" id="PF13180">
    <property type="entry name" value="PDZ_2"/>
    <property type="match status" value="1"/>
</dbReference>
<name>A0A1G2HHQ7_9BACT</name>
<gene>
    <name evidence="4" type="ORF">A3F94_00855</name>
</gene>
<evidence type="ECO:0000256" key="2">
    <source>
        <dbReference type="ARBA" id="ARBA00022801"/>
    </source>
</evidence>
<dbReference type="InterPro" id="IPR009003">
    <property type="entry name" value="Peptidase_S1_PA"/>
</dbReference>
<dbReference type="PANTHER" id="PTHR43343:SF3">
    <property type="entry name" value="PROTEASE DO-LIKE 8, CHLOROPLASTIC"/>
    <property type="match status" value="1"/>
</dbReference>
<dbReference type="GO" id="GO:0004252">
    <property type="term" value="F:serine-type endopeptidase activity"/>
    <property type="evidence" value="ECO:0007669"/>
    <property type="project" value="InterPro"/>
</dbReference>
<dbReference type="InterPro" id="IPR051201">
    <property type="entry name" value="Chloro_Bact_Ser_Proteases"/>
</dbReference>
<evidence type="ECO:0000313" key="5">
    <source>
        <dbReference type="Proteomes" id="UP000176770"/>
    </source>
</evidence>
<dbReference type="Gene3D" id="2.40.10.120">
    <property type="match status" value="1"/>
</dbReference>
<dbReference type="STRING" id="1802165.A3F94_00855"/>
<comment type="caution">
    <text evidence="4">The sequence shown here is derived from an EMBL/GenBank/DDBJ whole genome shotgun (WGS) entry which is preliminary data.</text>
</comment>
<organism evidence="4 5">
    <name type="scientific">Candidatus Spechtbacteria bacterium RIFCSPLOWO2_12_FULL_38_22</name>
    <dbReference type="NCBI Taxonomy" id="1802165"/>
    <lineage>
        <taxon>Bacteria</taxon>
        <taxon>Candidatus Spechtiibacteriota</taxon>
    </lineage>
</organism>
<proteinExistence type="predicted"/>
<dbReference type="InterPro" id="IPR036034">
    <property type="entry name" value="PDZ_sf"/>
</dbReference>
<dbReference type="Proteomes" id="UP000176770">
    <property type="component" value="Unassembled WGS sequence"/>
</dbReference>
<evidence type="ECO:0000313" key="4">
    <source>
        <dbReference type="EMBL" id="OGZ62017.1"/>
    </source>
</evidence>
<evidence type="ECO:0000256" key="1">
    <source>
        <dbReference type="ARBA" id="ARBA00022670"/>
    </source>
</evidence>
<dbReference type="PRINTS" id="PR00834">
    <property type="entry name" value="PROTEASES2C"/>
</dbReference>
<feature type="domain" description="PDZ" evidence="3">
    <location>
        <begin position="269"/>
        <end position="343"/>
    </location>
</feature>
<dbReference type="SUPFAM" id="SSF50494">
    <property type="entry name" value="Trypsin-like serine proteases"/>
    <property type="match status" value="1"/>
</dbReference>
<keyword evidence="2" id="KW-0378">Hydrolase</keyword>
<sequence>MTIDENKIEEIAKQVSPAVISIVVTKDLPKVEGFYKMPYKGKDFMVPKLNKKVREEIKVGGGSGFIVSENGIVLTNSHVVQDTKAKYTAFLDHQEGKKWNLEVIARDPIHDIAICKLENPPKQAVPYLKLASSTNLKLGQFVVAVGNALGEFSNTVSFGIISGLSRFITAQHKGKQTERLRGLIQTDAAINPGNSGGPLINMQGEVIGINTAVIYGAQSIGFSIPIDQAKKDIQDVKDYGRIRIPFLGIRYLILDEQTKQENNLPVDYGALVMRETLGDMAIIPGSSAHKAGIKEFDIILEADGKKITPELTLQDIIGNKEIGDDVMLKLLRGKHDKNVRLKLEEKKQ</sequence>
<keyword evidence="1" id="KW-0645">Protease</keyword>
<dbReference type="InterPro" id="IPR001940">
    <property type="entry name" value="Peptidase_S1C"/>
</dbReference>
<dbReference type="GO" id="GO:0006508">
    <property type="term" value="P:proteolysis"/>
    <property type="evidence" value="ECO:0007669"/>
    <property type="project" value="UniProtKB-KW"/>
</dbReference>
<dbReference type="Pfam" id="PF13365">
    <property type="entry name" value="Trypsin_2"/>
    <property type="match status" value="1"/>
</dbReference>
<dbReference type="AlphaFoldDB" id="A0A1G2HHQ7"/>
<dbReference type="Gene3D" id="2.30.42.10">
    <property type="match status" value="1"/>
</dbReference>
<dbReference type="PANTHER" id="PTHR43343">
    <property type="entry name" value="PEPTIDASE S12"/>
    <property type="match status" value="1"/>
</dbReference>
<accession>A0A1G2HHQ7</accession>